<dbReference type="AlphaFoldDB" id="A0A336LWT0"/>
<dbReference type="EMBL" id="UFQS01000027">
    <property type="protein sequence ID" value="SSW97712.1"/>
    <property type="molecule type" value="Genomic_DNA"/>
</dbReference>
<evidence type="ECO:0000313" key="1">
    <source>
        <dbReference type="EMBL" id="SSW97712.1"/>
    </source>
</evidence>
<accession>A0A336LWT0</accession>
<proteinExistence type="predicted"/>
<protein>
    <submittedName>
        <fullName evidence="2">CSON007356 protein</fullName>
    </submittedName>
</protein>
<name>A0A336LWT0_CULSO</name>
<organism evidence="2">
    <name type="scientific">Culicoides sonorensis</name>
    <name type="common">Biting midge</name>
    <dbReference type="NCBI Taxonomy" id="179676"/>
    <lineage>
        <taxon>Eukaryota</taxon>
        <taxon>Metazoa</taxon>
        <taxon>Ecdysozoa</taxon>
        <taxon>Arthropoda</taxon>
        <taxon>Hexapoda</taxon>
        <taxon>Insecta</taxon>
        <taxon>Pterygota</taxon>
        <taxon>Neoptera</taxon>
        <taxon>Endopterygota</taxon>
        <taxon>Diptera</taxon>
        <taxon>Nematocera</taxon>
        <taxon>Chironomoidea</taxon>
        <taxon>Ceratopogonidae</taxon>
        <taxon>Ceratopogoninae</taxon>
        <taxon>Culicoides</taxon>
        <taxon>Monoculicoides</taxon>
    </lineage>
</organism>
<sequence length="107" mass="12211">MRSELQFQIENESSLERKILEFKSNEDNMYELNKFIDEVVLDAERQAQNKTNLRESLDAANNGNNILLGLKNRKIVARARGYIRGLFEAISNCAASTSIPHLPTRKS</sequence>
<reference evidence="2" key="2">
    <citation type="submission" date="2018-07" db="EMBL/GenBank/DDBJ databases">
        <authorList>
            <person name="Quirk P.G."/>
            <person name="Krulwich T.A."/>
        </authorList>
    </citation>
    <scope>NUCLEOTIDE SEQUENCE</scope>
</reference>
<evidence type="ECO:0000313" key="2">
    <source>
        <dbReference type="EMBL" id="SSX18098.1"/>
    </source>
</evidence>
<reference evidence="1" key="1">
    <citation type="submission" date="2018-04" db="EMBL/GenBank/DDBJ databases">
        <authorList>
            <person name="Go L.Y."/>
            <person name="Mitchell J.A."/>
        </authorList>
    </citation>
    <scope>NUCLEOTIDE SEQUENCE</scope>
    <source>
        <tissue evidence="1">Whole organism</tissue>
    </source>
</reference>
<dbReference type="OMA" id="QNPHNMA"/>
<gene>
    <name evidence="2" type="primary">CSON007356</name>
</gene>
<dbReference type="EMBL" id="UFQT01000027">
    <property type="protein sequence ID" value="SSX18098.1"/>
    <property type="molecule type" value="Genomic_DNA"/>
</dbReference>
<dbReference type="VEuPathDB" id="VectorBase:CSON007356"/>